<organism evidence="1 2">
    <name type="scientific">Nonomuraea composti</name>
    <dbReference type="NCBI Taxonomy" id="2720023"/>
    <lineage>
        <taxon>Bacteria</taxon>
        <taxon>Bacillati</taxon>
        <taxon>Actinomycetota</taxon>
        <taxon>Actinomycetes</taxon>
        <taxon>Streptosporangiales</taxon>
        <taxon>Streptosporangiaceae</taxon>
        <taxon>Nonomuraea</taxon>
    </lineage>
</organism>
<evidence type="ECO:0000313" key="2">
    <source>
        <dbReference type="Proteomes" id="UP000696294"/>
    </source>
</evidence>
<sequence>MAVEEYLITAAARLLEQWLPAGPWRFEVVRGSVPDTEWDPALAWEHARFPRTGRRFPVSVESLKFDENPGFHAGQRAASGRPDAAAAHVIALLREVIERDFGPLPPHLRSLIAFLAGVLTEWDCEDLLRLHMAAEPGGPPLDGELHLFVRDLDGETCRLSLTPDAPRPAALDARIEWLTTLLGEFLWVGRDKPVDFTVTVAAHGVDLGSDAEAALSAWRRFADDDLRPMDGAALARVVADTERAAADLALAVFEGDAESGVGHLVAVLLRDLFDTIADRIGGGLRASLPAFGTGWPLKFAGEGARLVLVGPRLTAVITVDDRH</sequence>
<reference evidence="1 2" key="1">
    <citation type="submission" date="2020-03" db="EMBL/GenBank/DDBJ databases">
        <title>WGS of actinomycetes isolated from Thailand.</title>
        <authorList>
            <person name="Thawai C."/>
        </authorList>
    </citation>
    <scope>NUCLEOTIDE SEQUENCE [LARGE SCALE GENOMIC DNA]</scope>
    <source>
        <strain evidence="1 2">FMUSA5-5</strain>
    </source>
</reference>
<proteinExistence type="predicted"/>
<protein>
    <submittedName>
        <fullName evidence="1">Uncharacterized protein</fullName>
    </submittedName>
</protein>
<comment type="caution">
    <text evidence="1">The sequence shown here is derived from an EMBL/GenBank/DDBJ whole genome shotgun (WGS) entry which is preliminary data.</text>
</comment>
<name>A0ABX1BN63_9ACTN</name>
<evidence type="ECO:0000313" key="1">
    <source>
        <dbReference type="EMBL" id="NJP96696.1"/>
    </source>
</evidence>
<gene>
    <name evidence="1" type="ORF">HCN51_45960</name>
</gene>
<dbReference type="EMBL" id="JAATEP010000053">
    <property type="protein sequence ID" value="NJP96696.1"/>
    <property type="molecule type" value="Genomic_DNA"/>
</dbReference>
<dbReference type="Proteomes" id="UP000696294">
    <property type="component" value="Unassembled WGS sequence"/>
</dbReference>
<dbReference type="RefSeq" id="WP_168018230.1">
    <property type="nucleotide sequence ID" value="NZ_JAATEP010000053.1"/>
</dbReference>
<accession>A0ABX1BN63</accession>
<keyword evidence="2" id="KW-1185">Reference proteome</keyword>